<evidence type="ECO:0000313" key="2">
    <source>
        <dbReference type="EMBL" id="KAJ1645955.1"/>
    </source>
</evidence>
<dbReference type="AlphaFoldDB" id="A0A9W8CKW7"/>
<comment type="caution">
    <text evidence="2">The sequence shown here is derived from an EMBL/GenBank/DDBJ whole genome shotgun (WGS) entry which is preliminary data.</text>
</comment>
<feature type="transmembrane region" description="Helical" evidence="1">
    <location>
        <begin position="140"/>
        <end position="168"/>
    </location>
</feature>
<sequence>MIFVKARLALPRQPNVHHLILPLSLLSQTALGIMTLGIQSQRIWADTKGPATAPLLLGEMAIAAGALLGVILWASAAAWFVSAHLAILLRTTSPRNMLRKMILLVTTRIVAFPMASFAMATAALARIWHSMVALALTKVLLVFVGVILTGIYAAMIWSVCSFIIGLVVCRKQMSAEEPDELCSEHAQINNRTVSSSYGSI</sequence>
<feature type="transmembrane region" description="Helical" evidence="1">
    <location>
        <begin position="60"/>
        <end position="89"/>
    </location>
</feature>
<dbReference type="Proteomes" id="UP001145021">
    <property type="component" value="Unassembled WGS sequence"/>
</dbReference>
<keyword evidence="1" id="KW-0812">Transmembrane</keyword>
<feature type="transmembrane region" description="Helical" evidence="1">
    <location>
        <begin position="101"/>
        <end position="128"/>
    </location>
</feature>
<dbReference type="EMBL" id="JANBOH010000081">
    <property type="protein sequence ID" value="KAJ1645955.1"/>
    <property type="molecule type" value="Genomic_DNA"/>
</dbReference>
<evidence type="ECO:0000313" key="3">
    <source>
        <dbReference type="Proteomes" id="UP001145021"/>
    </source>
</evidence>
<evidence type="ECO:0000256" key="1">
    <source>
        <dbReference type="SAM" id="Phobius"/>
    </source>
</evidence>
<gene>
    <name evidence="2" type="ORF">LPJ64_002512</name>
</gene>
<keyword evidence="3" id="KW-1185">Reference proteome</keyword>
<feature type="transmembrane region" description="Helical" evidence="1">
    <location>
        <begin position="20"/>
        <end position="40"/>
    </location>
</feature>
<proteinExistence type="predicted"/>
<protein>
    <submittedName>
        <fullName evidence="2">Uncharacterized protein</fullName>
    </submittedName>
</protein>
<name>A0A9W8CKW7_9FUNG</name>
<keyword evidence="1" id="KW-1133">Transmembrane helix</keyword>
<organism evidence="2 3">
    <name type="scientific">Coemansia asiatica</name>
    <dbReference type="NCBI Taxonomy" id="1052880"/>
    <lineage>
        <taxon>Eukaryota</taxon>
        <taxon>Fungi</taxon>
        <taxon>Fungi incertae sedis</taxon>
        <taxon>Zoopagomycota</taxon>
        <taxon>Kickxellomycotina</taxon>
        <taxon>Kickxellomycetes</taxon>
        <taxon>Kickxellales</taxon>
        <taxon>Kickxellaceae</taxon>
        <taxon>Coemansia</taxon>
    </lineage>
</organism>
<keyword evidence="1" id="KW-0472">Membrane</keyword>
<accession>A0A9W8CKW7</accession>
<reference evidence="2" key="1">
    <citation type="submission" date="2022-07" db="EMBL/GenBank/DDBJ databases">
        <title>Phylogenomic reconstructions and comparative analyses of Kickxellomycotina fungi.</title>
        <authorList>
            <person name="Reynolds N.K."/>
            <person name="Stajich J.E."/>
            <person name="Barry K."/>
            <person name="Grigoriev I.V."/>
            <person name="Crous P."/>
            <person name="Smith M.E."/>
        </authorList>
    </citation>
    <scope>NUCLEOTIDE SEQUENCE</scope>
    <source>
        <strain evidence="2">NBRC 105413</strain>
    </source>
</reference>